<organism evidence="2 3">
    <name type="scientific">Pleurodeles waltl</name>
    <name type="common">Iberian ribbed newt</name>
    <dbReference type="NCBI Taxonomy" id="8319"/>
    <lineage>
        <taxon>Eukaryota</taxon>
        <taxon>Metazoa</taxon>
        <taxon>Chordata</taxon>
        <taxon>Craniata</taxon>
        <taxon>Vertebrata</taxon>
        <taxon>Euteleostomi</taxon>
        <taxon>Amphibia</taxon>
        <taxon>Batrachia</taxon>
        <taxon>Caudata</taxon>
        <taxon>Salamandroidea</taxon>
        <taxon>Salamandridae</taxon>
        <taxon>Pleurodelinae</taxon>
        <taxon>Pleurodeles</taxon>
    </lineage>
</organism>
<keyword evidence="3" id="KW-1185">Reference proteome</keyword>
<proteinExistence type="predicted"/>
<feature type="region of interest" description="Disordered" evidence="1">
    <location>
        <begin position="135"/>
        <end position="174"/>
    </location>
</feature>
<dbReference type="AlphaFoldDB" id="A0AAV7NTS5"/>
<comment type="caution">
    <text evidence="2">The sequence shown here is derived from an EMBL/GenBank/DDBJ whole genome shotgun (WGS) entry which is preliminary data.</text>
</comment>
<name>A0AAV7NTS5_PLEWA</name>
<evidence type="ECO:0000313" key="3">
    <source>
        <dbReference type="Proteomes" id="UP001066276"/>
    </source>
</evidence>
<dbReference type="Proteomes" id="UP001066276">
    <property type="component" value="Chromosome 8"/>
</dbReference>
<sequence>MGVGRGVKGLGVDWGGGSVDLRAGNKDSKARRLVICLNHDGSISEDGDDEISLESRGAGDREFATVRDISRLEGVEVSSEEGVPFSRASSEEDEISLFRAFMSSKIGVHEKQLRILPGKFAFEVFQRTGGEVIRGGNGEGVGPMGFEEGGNGRGVVSCGGRHQEDEDNRRATPG</sequence>
<gene>
    <name evidence="2" type="ORF">NDU88_007681</name>
</gene>
<evidence type="ECO:0000256" key="1">
    <source>
        <dbReference type="SAM" id="MobiDB-lite"/>
    </source>
</evidence>
<dbReference type="EMBL" id="JANPWB010000012">
    <property type="protein sequence ID" value="KAJ1119496.1"/>
    <property type="molecule type" value="Genomic_DNA"/>
</dbReference>
<reference evidence="2" key="1">
    <citation type="journal article" date="2022" name="bioRxiv">
        <title>Sequencing and chromosome-scale assembly of the giantPleurodeles waltlgenome.</title>
        <authorList>
            <person name="Brown T."/>
            <person name="Elewa A."/>
            <person name="Iarovenko S."/>
            <person name="Subramanian E."/>
            <person name="Araus A.J."/>
            <person name="Petzold A."/>
            <person name="Susuki M."/>
            <person name="Suzuki K.-i.T."/>
            <person name="Hayashi T."/>
            <person name="Toyoda A."/>
            <person name="Oliveira C."/>
            <person name="Osipova E."/>
            <person name="Leigh N.D."/>
            <person name="Simon A."/>
            <person name="Yun M.H."/>
        </authorList>
    </citation>
    <scope>NUCLEOTIDE SEQUENCE</scope>
    <source>
        <strain evidence="2">20211129_DDA</strain>
        <tissue evidence="2">Liver</tissue>
    </source>
</reference>
<protein>
    <submittedName>
        <fullName evidence="2">Uncharacterized protein</fullName>
    </submittedName>
</protein>
<feature type="compositionally biased region" description="Gly residues" evidence="1">
    <location>
        <begin position="135"/>
        <end position="153"/>
    </location>
</feature>
<evidence type="ECO:0000313" key="2">
    <source>
        <dbReference type="EMBL" id="KAJ1119496.1"/>
    </source>
</evidence>
<accession>A0AAV7NTS5</accession>
<feature type="compositionally biased region" description="Basic and acidic residues" evidence="1">
    <location>
        <begin position="161"/>
        <end position="174"/>
    </location>
</feature>